<keyword evidence="7" id="KW-0406">Ion transport</keyword>
<dbReference type="InterPro" id="IPR023996">
    <property type="entry name" value="TonB-dep_OMP_SusC/RagA"/>
</dbReference>
<dbReference type="PANTHER" id="PTHR32552:SF81">
    <property type="entry name" value="TONB-DEPENDENT OUTER MEMBRANE RECEPTOR"/>
    <property type="match status" value="1"/>
</dbReference>
<evidence type="ECO:0000256" key="5">
    <source>
        <dbReference type="ARBA" id="ARBA00022692"/>
    </source>
</evidence>
<evidence type="ECO:0000256" key="6">
    <source>
        <dbReference type="ARBA" id="ARBA00023004"/>
    </source>
</evidence>
<dbReference type="SUPFAM" id="SSF56935">
    <property type="entry name" value="Porins"/>
    <property type="match status" value="1"/>
</dbReference>
<dbReference type="EMBL" id="BAABCA010000001">
    <property type="protein sequence ID" value="GAA4230301.1"/>
    <property type="molecule type" value="Genomic_DNA"/>
</dbReference>
<evidence type="ECO:0000256" key="1">
    <source>
        <dbReference type="ARBA" id="ARBA00004571"/>
    </source>
</evidence>
<evidence type="ECO:0000256" key="7">
    <source>
        <dbReference type="ARBA" id="ARBA00023065"/>
    </source>
</evidence>
<dbReference type="Pfam" id="PF13715">
    <property type="entry name" value="CarbopepD_reg_2"/>
    <property type="match status" value="1"/>
</dbReference>
<dbReference type="InterPro" id="IPR037066">
    <property type="entry name" value="Plug_dom_sf"/>
</dbReference>
<gene>
    <name evidence="14" type="ORF">GCM10022291_00090</name>
</gene>
<dbReference type="Gene3D" id="2.40.170.20">
    <property type="entry name" value="TonB-dependent receptor, beta-barrel domain"/>
    <property type="match status" value="1"/>
</dbReference>
<evidence type="ECO:0000256" key="10">
    <source>
        <dbReference type="ARBA" id="ARBA00023237"/>
    </source>
</evidence>
<protein>
    <submittedName>
        <fullName evidence="14">TonB-dependent receptor</fullName>
    </submittedName>
</protein>
<dbReference type="PANTHER" id="PTHR32552">
    <property type="entry name" value="FERRICHROME IRON RECEPTOR-RELATED"/>
    <property type="match status" value="1"/>
</dbReference>
<dbReference type="Gene3D" id="2.60.40.1120">
    <property type="entry name" value="Carboxypeptidase-like, regulatory domain"/>
    <property type="match status" value="1"/>
</dbReference>
<dbReference type="InterPro" id="IPR008969">
    <property type="entry name" value="CarboxyPept-like_regulatory"/>
</dbReference>
<proteinExistence type="inferred from homology"/>
<keyword evidence="9 11" id="KW-0472">Membrane</keyword>
<keyword evidence="8" id="KW-0798">TonB box</keyword>
<dbReference type="InterPro" id="IPR023997">
    <property type="entry name" value="TonB-dep_OMP_SusC/RagA_CS"/>
</dbReference>
<keyword evidence="3 11" id="KW-1134">Transmembrane beta strand</keyword>
<dbReference type="Pfam" id="PF07715">
    <property type="entry name" value="Plug"/>
    <property type="match status" value="1"/>
</dbReference>
<dbReference type="InterPro" id="IPR012910">
    <property type="entry name" value="Plug_dom"/>
</dbReference>
<dbReference type="SUPFAM" id="SSF49464">
    <property type="entry name" value="Carboxypeptidase regulatory domain-like"/>
    <property type="match status" value="1"/>
</dbReference>
<organism evidence="14 15">
    <name type="scientific">Postechiella marina</name>
    <dbReference type="NCBI Taxonomy" id="943941"/>
    <lineage>
        <taxon>Bacteria</taxon>
        <taxon>Pseudomonadati</taxon>
        <taxon>Bacteroidota</taxon>
        <taxon>Flavobacteriia</taxon>
        <taxon>Flavobacteriales</taxon>
        <taxon>Flavobacteriaceae</taxon>
        <taxon>Postechiella</taxon>
    </lineage>
</organism>
<dbReference type="InterPro" id="IPR039426">
    <property type="entry name" value="TonB-dep_rcpt-like"/>
</dbReference>
<sequence>MNMKIKLLERVRFKKSQLKLCFFALICIISTNVVQAQSATISGVVSGGEGEPLAGASIIVKGTATGAVTDFDGNFLLSAKPQDVLVFSYLGYVTKEVTVGSQTLINVSLKEDLSTLDEVVVVGYGTQTKKEITGAVAQVKAEDIMNTATSDLGSALQGQIAGVSVTSSSGEPGSEANVQIRGLTSVFGANSPLYVVDGIPFESDPKLSISEIETVDVLKDAASTAIYGTRGAAGVILITTKKGKIGQMKVNINSYYGIQSITSGTPLMESEDRWYSQFLLSYAQQGRVFGNTWTTIERAAHQLANNNSLEDVVQNDNAPIQNHSLNVSGGKDGLAYNITANFFNQEGAIIKSGLERFNVRSNTTYSKGKWDIKTGISFRMEDREYSPWGLTKEIIRFDAYQTAIDPSIEETTESGDGSGAANISYLGYRLLQTDNAQNDYFDGSLSLTYNFNKNLKFTSRGSVSRNNGTRIRINPKFTAYDWEGNEVPSQQRAQIYNESNLSKKKTLENILTYKKSFGDHNFTLTGVYSAEEYSYSQFFARRYDLFDNDITVLNNALEDPEAGSGNNRWTQDRVNTLIGMLGRVQYNYQGKYLFSGSIRRDGSSRFRKDPWGIFPSFSLGWNVSDEDFWQQLKGTVSSFKIRASHGTTGNQGIQDYSYQPTIVLENDYLFGNGDDSLINGAIQEGFANEDVKWETSVSTNFGYDLAFFNNKLTFTSDIYRTNKRDMLFSVLLPPTVGGGTGQNAEVVLNVGDMVNQGVELAANYRHKGKWSWNAGVTFTKNENTITKMADTNKLIYFDDSTISGTSNDRDAVSVLAEGMEAGAFMLIKTNGVIQTDAELAEYLEEFPNSNARLGDLRLVDALTVDTDNDGVADAGDGVIDINDRQYSGSGTPEFEMGFNFNTWYKGVDFSMQWYASVGGEIMNGNKAYAYQEGNHQDLVYQWSPQNPTSQIPVFRGSTTDNNVRGRNDYWLEDGTFARLRNITLGYTIPKRKIEKIGLSKLRFYVTGQNILTLTKYDGFDPEVGNNGLSTRGIDKGTYPISSQIRAGFQLQF</sequence>
<evidence type="ECO:0000256" key="11">
    <source>
        <dbReference type="PROSITE-ProRule" id="PRU01360"/>
    </source>
</evidence>
<keyword evidence="5 11" id="KW-0812">Transmembrane</keyword>
<evidence type="ECO:0000259" key="13">
    <source>
        <dbReference type="Pfam" id="PF07715"/>
    </source>
</evidence>
<keyword evidence="12" id="KW-0732">Signal</keyword>
<feature type="signal peptide" evidence="12">
    <location>
        <begin position="1"/>
        <end position="36"/>
    </location>
</feature>
<evidence type="ECO:0000313" key="15">
    <source>
        <dbReference type="Proteomes" id="UP001501496"/>
    </source>
</evidence>
<comment type="subcellular location">
    <subcellularLocation>
        <location evidence="1 11">Cell outer membrane</location>
        <topology evidence="1 11">Multi-pass membrane protein</topology>
    </subcellularLocation>
</comment>
<comment type="caution">
    <text evidence="14">The sequence shown here is derived from an EMBL/GenBank/DDBJ whole genome shotgun (WGS) entry which is preliminary data.</text>
</comment>
<dbReference type="PROSITE" id="PS52016">
    <property type="entry name" value="TONB_DEPENDENT_REC_3"/>
    <property type="match status" value="1"/>
</dbReference>
<dbReference type="InterPro" id="IPR036942">
    <property type="entry name" value="Beta-barrel_TonB_sf"/>
</dbReference>
<evidence type="ECO:0000256" key="3">
    <source>
        <dbReference type="ARBA" id="ARBA00022452"/>
    </source>
</evidence>
<reference evidence="15" key="1">
    <citation type="journal article" date="2019" name="Int. J. Syst. Evol. Microbiol.">
        <title>The Global Catalogue of Microorganisms (GCM) 10K type strain sequencing project: providing services to taxonomists for standard genome sequencing and annotation.</title>
        <authorList>
            <consortium name="The Broad Institute Genomics Platform"/>
            <consortium name="The Broad Institute Genome Sequencing Center for Infectious Disease"/>
            <person name="Wu L."/>
            <person name="Ma J."/>
        </authorList>
    </citation>
    <scope>NUCLEOTIDE SEQUENCE [LARGE SCALE GENOMIC DNA]</scope>
    <source>
        <strain evidence="15">JCM 17630</strain>
    </source>
</reference>
<dbReference type="NCBIfam" id="TIGR04056">
    <property type="entry name" value="OMP_RagA_SusC"/>
    <property type="match status" value="1"/>
</dbReference>
<name>A0ABP8BY83_9FLAO</name>
<dbReference type="Gene3D" id="2.170.130.10">
    <property type="entry name" value="TonB-dependent receptor, plug domain"/>
    <property type="match status" value="1"/>
</dbReference>
<evidence type="ECO:0000256" key="12">
    <source>
        <dbReference type="SAM" id="SignalP"/>
    </source>
</evidence>
<keyword evidence="6" id="KW-0408">Iron</keyword>
<keyword evidence="4" id="KW-0410">Iron transport</keyword>
<evidence type="ECO:0000256" key="8">
    <source>
        <dbReference type="ARBA" id="ARBA00023077"/>
    </source>
</evidence>
<keyword evidence="2 11" id="KW-0813">Transport</keyword>
<accession>A0ABP8BY83</accession>
<dbReference type="Proteomes" id="UP001501496">
    <property type="component" value="Unassembled WGS sequence"/>
</dbReference>
<evidence type="ECO:0000256" key="2">
    <source>
        <dbReference type="ARBA" id="ARBA00022448"/>
    </source>
</evidence>
<dbReference type="NCBIfam" id="TIGR04057">
    <property type="entry name" value="SusC_RagA_signa"/>
    <property type="match status" value="1"/>
</dbReference>
<keyword evidence="15" id="KW-1185">Reference proteome</keyword>
<keyword evidence="10 11" id="KW-0998">Cell outer membrane</keyword>
<keyword evidence="14" id="KW-0675">Receptor</keyword>
<feature type="chain" id="PRO_5045475763" evidence="12">
    <location>
        <begin position="37"/>
        <end position="1052"/>
    </location>
</feature>
<evidence type="ECO:0000256" key="4">
    <source>
        <dbReference type="ARBA" id="ARBA00022496"/>
    </source>
</evidence>
<feature type="domain" description="TonB-dependent receptor plug" evidence="13">
    <location>
        <begin position="129"/>
        <end position="235"/>
    </location>
</feature>
<evidence type="ECO:0000313" key="14">
    <source>
        <dbReference type="EMBL" id="GAA4230301.1"/>
    </source>
</evidence>
<evidence type="ECO:0000256" key="9">
    <source>
        <dbReference type="ARBA" id="ARBA00023136"/>
    </source>
</evidence>
<comment type="similarity">
    <text evidence="11">Belongs to the TonB-dependent receptor family.</text>
</comment>